<dbReference type="Proteomes" id="UP001058124">
    <property type="component" value="Unassembled WGS sequence"/>
</dbReference>
<accession>A0AAV5N450</accession>
<dbReference type="InterPro" id="IPR057087">
    <property type="entry name" value="Gp12-like"/>
</dbReference>
<evidence type="ECO:0000259" key="1">
    <source>
        <dbReference type="Pfam" id="PF23961"/>
    </source>
</evidence>
<protein>
    <recommendedName>
        <fullName evidence="1">Phage neck terminator protein gp12-like domain-containing protein</fullName>
    </recommendedName>
</protein>
<organism evidence="2 3">
    <name type="scientific">Leminorella grimontii</name>
    <dbReference type="NCBI Taxonomy" id="82981"/>
    <lineage>
        <taxon>Bacteria</taxon>
        <taxon>Pseudomonadati</taxon>
        <taxon>Pseudomonadota</taxon>
        <taxon>Gammaproteobacteria</taxon>
        <taxon>Enterobacterales</taxon>
        <taxon>Budviciaceae</taxon>
        <taxon>Leminorella</taxon>
    </lineage>
</organism>
<evidence type="ECO:0000313" key="3">
    <source>
        <dbReference type="Proteomes" id="UP001058124"/>
    </source>
</evidence>
<dbReference type="AlphaFoldDB" id="A0AAV5N450"/>
<evidence type="ECO:0000313" key="2">
    <source>
        <dbReference type="EMBL" id="GKX56345.1"/>
    </source>
</evidence>
<sequence>MATTIEQRLKALLQPLLSVSLIAKGEAPPSSAYAELSVVSLTALGMGDEVAKSVDDEGNLLIRGQRRAEIAIHCTGCDPVEALMPVIDGFRRVSVSERFQLAQIGVEGSPQLKTEMKEDAQWTPNSETYLSFFIHYSVTIKDAVSVIERVHAATDGGDITFNITR</sequence>
<comment type="caution">
    <text evidence="2">The sequence shown here is derived from an EMBL/GenBank/DDBJ whole genome shotgun (WGS) entry which is preliminary data.</text>
</comment>
<reference evidence="2" key="1">
    <citation type="submission" date="2022-06" db="EMBL/GenBank/DDBJ databases">
        <title>Draft genome sequences of Leminorella grimontii str. JCM5902.</title>
        <authorList>
            <person name="Wakabayashi Y."/>
            <person name="Kojima K."/>
        </authorList>
    </citation>
    <scope>NUCLEOTIDE SEQUENCE</scope>
    <source>
        <strain evidence="2">JCM 5902</strain>
    </source>
</reference>
<proteinExistence type="predicted"/>
<keyword evidence="3" id="KW-1185">Reference proteome</keyword>
<gene>
    <name evidence="2" type="ORF">SOASR030_24570</name>
</gene>
<name>A0AAV5N450_9GAMM</name>
<dbReference type="RefSeq" id="WP_147654614.1">
    <property type="nucleotide sequence ID" value="NZ_BRLH01000005.1"/>
</dbReference>
<dbReference type="EMBL" id="BRLH01000005">
    <property type="protein sequence ID" value="GKX56345.1"/>
    <property type="molecule type" value="Genomic_DNA"/>
</dbReference>
<dbReference type="Pfam" id="PF23961">
    <property type="entry name" value="Phage_tail_terminator_9"/>
    <property type="match status" value="1"/>
</dbReference>
<feature type="domain" description="Phage neck terminator protein gp12-like" evidence="1">
    <location>
        <begin position="4"/>
        <end position="148"/>
    </location>
</feature>